<dbReference type="RefSeq" id="WP_052547586.1">
    <property type="nucleotide sequence ID" value="NZ_JMCC02000016.1"/>
</dbReference>
<dbReference type="Proteomes" id="UP000031599">
    <property type="component" value="Unassembled WGS sequence"/>
</dbReference>
<feature type="compositionally biased region" description="Acidic residues" evidence="1">
    <location>
        <begin position="61"/>
        <end position="75"/>
    </location>
</feature>
<proteinExistence type="predicted"/>
<protein>
    <recommendedName>
        <fullName evidence="5">Endo-1,4-beta-xylanase A</fullName>
    </recommendedName>
</protein>
<evidence type="ECO:0008006" key="5">
    <source>
        <dbReference type="Google" id="ProtNLM"/>
    </source>
</evidence>
<feature type="signal peptide" evidence="2">
    <location>
        <begin position="1"/>
        <end position="26"/>
    </location>
</feature>
<organism evidence="3 4">
    <name type="scientific">Enhygromyxa salina</name>
    <dbReference type="NCBI Taxonomy" id="215803"/>
    <lineage>
        <taxon>Bacteria</taxon>
        <taxon>Pseudomonadati</taxon>
        <taxon>Myxococcota</taxon>
        <taxon>Polyangia</taxon>
        <taxon>Nannocystales</taxon>
        <taxon>Nannocystaceae</taxon>
        <taxon>Enhygromyxa</taxon>
    </lineage>
</organism>
<evidence type="ECO:0000256" key="2">
    <source>
        <dbReference type="SAM" id="SignalP"/>
    </source>
</evidence>
<keyword evidence="2" id="KW-0732">Signal</keyword>
<feature type="region of interest" description="Disordered" evidence="1">
    <location>
        <begin position="26"/>
        <end position="86"/>
    </location>
</feature>
<comment type="caution">
    <text evidence="3">The sequence shown here is derived from an EMBL/GenBank/DDBJ whole genome shotgun (WGS) entry which is preliminary data.</text>
</comment>
<name>A0A0C2A3L6_9BACT</name>
<dbReference type="AlphaFoldDB" id="A0A0C2A3L6"/>
<gene>
    <name evidence="3" type="ORF">DB30_02193</name>
</gene>
<sequence length="218" mass="21796">MQPRARTSILLSPILALALFGCGDSAGEGGGDTSSGDGDGDGDGDMGESDTSSDGVGETVGDGDGDTTGDGDGDTTGDACGTEWAEKDGVTESIMTTWGAPCMQDADCQALLGDDAICITDIIGVFALPGGYCNKACSLPDAQTTFVLDSVECDPEGGIACIGAQDLFTACAPPCESSSQCGREGYGCQPMPIIAGEGDPSFCLMNTEDCCLAAEGCD</sequence>
<accession>A0A0C2A3L6</accession>
<feature type="compositionally biased region" description="Acidic residues" evidence="1">
    <location>
        <begin position="38"/>
        <end position="48"/>
    </location>
</feature>
<dbReference type="PROSITE" id="PS51257">
    <property type="entry name" value="PROKAR_LIPOPROTEIN"/>
    <property type="match status" value="1"/>
</dbReference>
<evidence type="ECO:0000256" key="1">
    <source>
        <dbReference type="SAM" id="MobiDB-lite"/>
    </source>
</evidence>
<evidence type="ECO:0000313" key="3">
    <source>
        <dbReference type="EMBL" id="KIG17978.1"/>
    </source>
</evidence>
<reference evidence="3 4" key="1">
    <citation type="submission" date="2014-12" db="EMBL/GenBank/DDBJ databases">
        <title>Genome assembly of Enhygromyxa salina DSM 15201.</title>
        <authorList>
            <person name="Sharma G."/>
            <person name="Subramanian S."/>
        </authorList>
    </citation>
    <scope>NUCLEOTIDE SEQUENCE [LARGE SCALE GENOMIC DNA]</scope>
    <source>
        <strain evidence="3 4">DSM 15201</strain>
    </source>
</reference>
<feature type="chain" id="PRO_5002144820" description="Endo-1,4-beta-xylanase A" evidence="2">
    <location>
        <begin position="27"/>
        <end position="218"/>
    </location>
</feature>
<dbReference type="EMBL" id="JMCC02000016">
    <property type="protein sequence ID" value="KIG17978.1"/>
    <property type="molecule type" value="Genomic_DNA"/>
</dbReference>
<evidence type="ECO:0000313" key="4">
    <source>
        <dbReference type="Proteomes" id="UP000031599"/>
    </source>
</evidence>